<proteinExistence type="inferred from homology"/>
<evidence type="ECO:0000256" key="1">
    <source>
        <dbReference type="ARBA" id="ARBA00022679"/>
    </source>
</evidence>
<dbReference type="GeneTree" id="ENSGT00950000183133"/>
<dbReference type="GO" id="GO:0047961">
    <property type="term" value="F:glycine N-acyltransferase activity"/>
    <property type="evidence" value="ECO:0007669"/>
    <property type="project" value="InterPro"/>
</dbReference>
<dbReference type="GO" id="GO:0005739">
    <property type="term" value="C:mitochondrion"/>
    <property type="evidence" value="ECO:0007669"/>
    <property type="project" value="InterPro"/>
</dbReference>
<evidence type="ECO:0000313" key="6">
    <source>
        <dbReference type="Proteomes" id="UP000002280"/>
    </source>
</evidence>
<dbReference type="Gene3D" id="3.40.630.30">
    <property type="match status" value="1"/>
</dbReference>
<dbReference type="InterPro" id="IPR000182">
    <property type="entry name" value="GNAT_dom"/>
</dbReference>
<organism evidence="5 6">
    <name type="scientific">Monodelphis domestica</name>
    <name type="common">Gray short-tailed opossum</name>
    <dbReference type="NCBI Taxonomy" id="13616"/>
    <lineage>
        <taxon>Eukaryota</taxon>
        <taxon>Metazoa</taxon>
        <taxon>Chordata</taxon>
        <taxon>Craniata</taxon>
        <taxon>Vertebrata</taxon>
        <taxon>Euteleostomi</taxon>
        <taxon>Mammalia</taxon>
        <taxon>Metatheria</taxon>
        <taxon>Didelphimorphia</taxon>
        <taxon>Didelphidae</taxon>
        <taxon>Monodelphis</taxon>
    </lineage>
</organism>
<dbReference type="PANTHER" id="PTHR15298:SF4">
    <property type="entry name" value="GLYCINE N-ACYLTRANSFERASE-LIKE PROTEIN 2"/>
    <property type="match status" value="1"/>
</dbReference>
<dbReference type="InterPro" id="IPR015938">
    <property type="entry name" value="Glycine_N-acyltransferase_N"/>
</dbReference>
<dbReference type="InterPro" id="IPR016181">
    <property type="entry name" value="Acyl_CoA_acyltransferase"/>
</dbReference>
<keyword evidence="2 3" id="KW-0012">Acyltransferase</keyword>
<dbReference type="EC" id="2.3.1.-" evidence="3"/>
<evidence type="ECO:0000259" key="4">
    <source>
        <dbReference type="PROSITE" id="PS51186"/>
    </source>
</evidence>
<keyword evidence="6" id="KW-1185">Reference proteome</keyword>
<dbReference type="Bgee" id="ENSMODG00000020179">
    <property type="expression patterns" value="Expressed in liver and 1 other cell type or tissue"/>
</dbReference>
<protein>
    <recommendedName>
        <fullName evidence="3">Glycine N-acyltransferase-like protein</fullName>
        <ecNumber evidence="3">2.3.1.-</ecNumber>
    </recommendedName>
</protein>
<accession>A0A5F8GS07</accession>
<reference evidence="5" key="3">
    <citation type="submission" date="2025-09" db="UniProtKB">
        <authorList>
            <consortium name="Ensembl"/>
        </authorList>
    </citation>
    <scope>IDENTIFICATION</scope>
</reference>
<sequence length="301" mass="35295">MIKLHNTKMLQTLHQSLTKRIPESLKVFGSIFHINHGNPFNLEVLVDSWPDYQTVITRPQKQEMTDDKDYYTNTYHIFSKDIQKLPDILGSDHVINWKQSFMIQGCQNGLNEKISEVVAFKPVHVDYSKRVLYVIDDVLKYCTFNTSKLSISCKVKSSENVMFRSTNDNFRLSLLDISHAKLVNDNWKYGQNERSLRYIKRCLQSFPGYCLLNPEGNPVSWLIKEQTGELRMGYTLPEYRKNGFAKWIMATFMQHLQKNYVPFYGHVEEMNEQGHNLAKSVGFHVVDCNWHEWKCVPTEQL</sequence>
<evidence type="ECO:0000256" key="3">
    <source>
        <dbReference type="RuleBase" id="RU368002"/>
    </source>
</evidence>
<dbReference type="Proteomes" id="UP000002280">
    <property type="component" value="Chromosome 5"/>
</dbReference>
<dbReference type="Pfam" id="PF06021">
    <property type="entry name" value="Gly_acyl_tr_N"/>
    <property type="match status" value="1"/>
</dbReference>
<dbReference type="PROSITE" id="PS51186">
    <property type="entry name" value="GNAT"/>
    <property type="match status" value="1"/>
</dbReference>
<dbReference type="GO" id="GO:0016410">
    <property type="term" value="F:N-acyltransferase activity"/>
    <property type="evidence" value="ECO:0000318"/>
    <property type="project" value="GO_Central"/>
</dbReference>
<feature type="domain" description="N-acetyltransferase" evidence="4">
    <location>
        <begin position="161"/>
        <end position="301"/>
    </location>
</feature>
<evidence type="ECO:0000256" key="2">
    <source>
        <dbReference type="ARBA" id="ARBA00023315"/>
    </source>
</evidence>
<dbReference type="SUPFAM" id="SSF55729">
    <property type="entry name" value="Acyl-CoA N-acyltransferases (Nat)"/>
    <property type="match status" value="1"/>
</dbReference>
<keyword evidence="1 3" id="KW-0808">Transferase</keyword>
<dbReference type="AlphaFoldDB" id="A0A5F8GS07"/>
<dbReference type="PANTHER" id="PTHR15298">
    <property type="entry name" value="L-COA N-ACYLTRANSFERASE-RELATED"/>
    <property type="match status" value="1"/>
</dbReference>
<reference evidence="5 6" key="1">
    <citation type="journal article" date="2007" name="Nature">
        <title>Genome of the marsupial Monodelphis domestica reveals innovation in non-coding sequences.</title>
        <authorList>
            <person name="Mikkelsen T.S."/>
            <person name="Wakefield M.J."/>
            <person name="Aken B."/>
            <person name="Amemiya C.T."/>
            <person name="Chang J.L."/>
            <person name="Duke S."/>
            <person name="Garber M."/>
            <person name="Gentles A.J."/>
            <person name="Goodstadt L."/>
            <person name="Heger A."/>
            <person name="Jurka J."/>
            <person name="Kamal M."/>
            <person name="Mauceli E."/>
            <person name="Searle S.M."/>
            <person name="Sharpe T."/>
            <person name="Baker M.L."/>
            <person name="Batzer M.A."/>
            <person name="Benos P.V."/>
            <person name="Belov K."/>
            <person name="Clamp M."/>
            <person name="Cook A."/>
            <person name="Cuff J."/>
            <person name="Das R."/>
            <person name="Davidow L."/>
            <person name="Deakin J.E."/>
            <person name="Fazzari M.J."/>
            <person name="Glass J.L."/>
            <person name="Grabherr M."/>
            <person name="Greally J.M."/>
            <person name="Gu W."/>
            <person name="Hore T.A."/>
            <person name="Huttley G.A."/>
            <person name="Kleber M."/>
            <person name="Jirtle R.L."/>
            <person name="Koina E."/>
            <person name="Lee J.T."/>
            <person name="Mahony S."/>
            <person name="Marra M.A."/>
            <person name="Miller R.D."/>
            <person name="Nicholls R.D."/>
            <person name="Oda M."/>
            <person name="Papenfuss A.T."/>
            <person name="Parra Z.E."/>
            <person name="Pollock D.D."/>
            <person name="Ray D.A."/>
            <person name="Schein J.E."/>
            <person name="Speed T.P."/>
            <person name="Thompson K."/>
            <person name="VandeBerg J.L."/>
            <person name="Wade C.M."/>
            <person name="Walker J.A."/>
            <person name="Waters P.D."/>
            <person name="Webber C."/>
            <person name="Weidman J.R."/>
            <person name="Xie X."/>
            <person name="Zody M.C."/>
            <person name="Baldwin J."/>
            <person name="Abdouelleil A."/>
            <person name="Abdulkadir J."/>
            <person name="Abebe A."/>
            <person name="Abera B."/>
            <person name="Abreu J."/>
            <person name="Acer S.C."/>
            <person name="Aftuck L."/>
            <person name="Alexander A."/>
            <person name="An P."/>
            <person name="Anderson E."/>
            <person name="Anderson S."/>
            <person name="Arachi H."/>
            <person name="Azer M."/>
            <person name="Bachantsang P."/>
            <person name="Barry A."/>
            <person name="Bayul T."/>
            <person name="Berlin A."/>
            <person name="Bessette D."/>
            <person name="Bloom T."/>
            <person name="Bloom T."/>
            <person name="Boguslavskiy L."/>
            <person name="Bonnet C."/>
            <person name="Boukhgalter B."/>
            <person name="Bourzgui I."/>
            <person name="Brown A."/>
            <person name="Cahill P."/>
            <person name="Channer S."/>
            <person name="Cheshatsang Y."/>
            <person name="Chuda L."/>
            <person name="Citroen M."/>
            <person name="Collymore A."/>
            <person name="Cooke P."/>
            <person name="Costello M."/>
            <person name="D'Aco K."/>
            <person name="Daza R."/>
            <person name="De Haan G."/>
            <person name="DeGray S."/>
            <person name="DeMaso C."/>
            <person name="Dhargay N."/>
            <person name="Dooley K."/>
            <person name="Dooley E."/>
            <person name="Doricent M."/>
            <person name="Dorje P."/>
            <person name="Dorjee K."/>
            <person name="Dupes A."/>
            <person name="Elong R."/>
            <person name="Falk J."/>
            <person name="Farina A."/>
            <person name="Faro S."/>
            <person name="Ferguson D."/>
            <person name="Fisher S."/>
            <person name="Foley C.D."/>
            <person name="Franke A."/>
            <person name="Friedrich D."/>
            <person name="Gadbois L."/>
            <person name="Gearin G."/>
            <person name="Gearin C.R."/>
            <person name="Giannoukos G."/>
            <person name="Goode T."/>
            <person name="Graham J."/>
            <person name="Grandbois E."/>
            <person name="Grewal S."/>
            <person name="Gyaltsen K."/>
            <person name="Hafez N."/>
            <person name="Hagos B."/>
            <person name="Hall J."/>
            <person name="Henson C."/>
            <person name="Hollinger A."/>
            <person name="Honan T."/>
            <person name="Huard M.D."/>
            <person name="Hughes L."/>
            <person name="Hurhula B."/>
            <person name="Husby M.E."/>
            <person name="Kamat A."/>
            <person name="Kanga B."/>
            <person name="Kashin S."/>
            <person name="Khazanovich D."/>
            <person name="Kisner P."/>
            <person name="Lance K."/>
            <person name="Lara M."/>
            <person name="Lee W."/>
            <person name="Lennon N."/>
            <person name="Letendre F."/>
            <person name="LeVine R."/>
            <person name="Lipovsky A."/>
            <person name="Liu X."/>
            <person name="Liu J."/>
            <person name="Liu S."/>
            <person name="Lokyitsang T."/>
            <person name="Lokyitsang Y."/>
            <person name="Lubonja R."/>
            <person name="Lui A."/>
            <person name="MacDonald P."/>
            <person name="Magnisalis V."/>
            <person name="Maru K."/>
            <person name="Matthews C."/>
            <person name="McCusker W."/>
            <person name="McDonough S."/>
            <person name="Mehta T."/>
            <person name="Meldrim J."/>
            <person name="Meneus L."/>
            <person name="Mihai O."/>
            <person name="Mihalev A."/>
            <person name="Mihova T."/>
            <person name="Mittelman R."/>
            <person name="Mlenga V."/>
            <person name="Montmayeur A."/>
            <person name="Mulrain L."/>
            <person name="Navidi A."/>
            <person name="Naylor J."/>
            <person name="Negash T."/>
            <person name="Nguyen T."/>
            <person name="Nguyen N."/>
            <person name="Nicol R."/>
            <person name="Norbu C."/>
            <person name="Norbu N."/>
            <person name="Novod N."/>
            <person name="O'Neill B."/>
            <person name="Osman S."/>
            <person name="Markiewicz E."/>
            <person name="Oyono O.L."/>
            <person name="Patti C."/>
            <person name="Phunkhang P."/>
            <person name="Pierre F."/>
            <person name="Priest M."/>
            <person name="Raghuraman S."/>
            <person name="Rege F."/>
            <person name="Reyes R."/>
            <person name="Rise C."/>
            <person name="Rogov P."/>
            <person name="Ross K."/>
            <person name="Ryan E."/>
            <person name="Settipalli S."/>
            <person name="Shea T."/>
            <person name="Sherpa N."/>
            <person name="Shi L."/>
            <person name="Shih D."/>
            <person name="Sparrow T."/>
            <person name="Spaulding J."/>
            <person name="Stalker J."/>
            <person name="Stange-Thomann N."/>
            <person name="Stavropoulos S."/>
            <person name="Stone C."/>
            <person name="Strader C."/>
            <person name="Tesfaye S."/>
            <person name="Thomson T."/>
            <person name="Thoulutsang Y."/>
            <person name="Thoulutsang D."/>
            <person name="Topham K."/>
            <person name="Topping I."/>
            <person name="Tsamla T."/>
            <person name="Vassiliev H."/>
            <person name="Vo A."/>
            <person name="Wangchuk T."/>
            <person name="Wangdi T."/>
            <person name="Weiand M."/>
            <person name="Wilkinson J."/>
            <person name="Wilson A."/>
            <person name="Yadav S."/>
            <person name="Young G."/>
            <person name="Yu Q."/>
            <person name="Zembek L."/>
            <person name="Zhong D."/>
            <person name="Zimmer A."/>
            <person name="Zwirko Z."/>
            <person name="Jaffe D.B."/>
            <person name="Alvarez P."/>
            <person name="Brockman W."/>
            <person name="Butler J."/>
            <person name="Chin C."/>
            <person name="Gnerre S."/>
            <person name="MacCallum I."/>
            <person name="Graves J.A."/>
            <person name="Ponting C.P."/>
            <person name="Breen M."/>
            <person name="Samollow P.B."/>
            <person name="Lander E.S."/>
            <person name="Lindblad-Toh K."/>
        </authorList>
    </citation>
    <scope>NUCLEOTIDE SEQUENCE [LARGE SCALE GENOMIC DNA]</scope>
</reference>
<comment type="similarity">
    <text evidence="3">Belongs to the glycine N-acyltransferase family.</text>
</comment>
<dbReference type="InterPro" id="IPR010313">
    <property type="entry name" value="Glycine_N-acyltransferase"/>
</dbReference>
<dbReference type="Ensembl" id="ENSMODT00000062833.1">
    <property type="protein sequence ID" value="ENSMODP00000050237.1"/>
    <property type="gene ID" value="ENSMODG00000020179.4"/>
</dbReference>
<dbReference type="Pfam" id="PF08444">
    <property type="entry name" value="Gly_acyl_tr_C"/>
    <property type="match status" value="1"/>
</dbReference>
<dbReference type="InParanoid" id="A0A5F8GS07"/>
<name>A0A5F8GS07_MONDO</name>
<evidence type="ECO:0000313" key="5">
    <source>
        <dbReference type="Ensembl" id="ENSMODP00000050237.1"/>
    </source>
</evidence>
<dbReference type="InterPro" id="IPR013652">
    <property type="entry name" value="Glycine_N-acyltransferase_C"/>
</dbReference>
<reference evidence="5" key="2">
    <citation type="submission" date="2025-08" db="UniProtKB">
        <authorList>
            <consortium name="Ensembl"/>
        </authorList>
    </citation>
    <scope>IDENTIFICATION</scope>
</reference>